<dbReference type="Proteomes" id="UP000305778">
    <property type="component" value="Unassembled WGS sequence"/>
</dbReference>
<dbReference type="AlphaFoldDB" id="A0A4U0RK24"/>
<reference evidence="2 3" key="1">
    <citation type="submission" date="2019-04" db="EMBL/GenBank/DDBJ databases">
        <title>Streptomyces oryziradicis sp. nov., a novel actinomycete isolated from rhizosphere soil of rice (Oryza sativa L.).</title>
        <authorList>
            <person name="Li C."/>
        </authorList>
    </citation>
    <scope>NUCLEOTIDE SEQUENCE [LARGE SCALE GENOMIC DNA]</scope>
    <source>
        <strain evidence="2 3">NEAU-C40</strain>
    </source>
</reference>
<organism evidence="2 3">
    <name type="scientific">Actinacidiphila oryziradicis</name>
    <dbReference type="NCBI Taxonomy" id="2571141"/>
    <lineage>
        <taxon>Bacteria</taxon>
        <taxon>Bacillati</taxon>
        <taxon>Actinomycetota</taxon>
        <taxon>Actinomycetes</taxon>
        <taxon>Kitasatosporales</taxon>
        <taxon>Streptomycetaceae</taxon>
        <taxon>Actinacidiphila</taxon>
    </lineage>
</organism>
<sequence length="87" mass="9921">MTFGTLHVFTSENIEIRVWRGRFAEQGLAGRADHRRCGRPARFTPVHGRALGTQAEGRVRRSRRPPRPCTGDRRGNPRVGHPWPSRP</sequence>
<gene>
    <name evidence="2" type="ORF">FCI23_51345</name>
</gene>
<feature type="region of interest" description="Disordered" evidence="1">
    <location>
        <begin position="39"/>
        <end position="87"/>
    </location>
</feature>
<evidence type="ECO:0000313" key="2">
    <source>
        <dbReference type="EMBL" id="TJZ96093.1"/>
    </source>
</evidence>
<dbReference type="EMBL" id="SUMC01000167">
    <property type="protein sequence ID" value="TJZ96093.1"/>
    <property type="molecule type" value="Genomic_DNA"/>
</dbReference>
<evidence type="ECO:0000313" key="3">
    <source>
        <dbReference type="Proteomes" id="UP000305778"/>
    </source>
</evidence>
<comment type="caution">
    <text evidence="2">The sequence shown here is derived from an EMBL/GenBank/DDBJ whole genome shotgun (WGS) entry which is preliminary data.</text>
</comment>
<accession>A0A4U0RK24</accession>
<evidence type="ECO:0000256" key="1">
    <source>
        <dbReference type="SAM" id="MobiDB-lite"/>
    </source>
</evidence>
<keyword evidence="3" id="KW-1185">Reference proteome</keyword>
<proteinExistence type="predicted"/>
<protein>
    <submittedName>
        <fullName evidence="2">Helix-turn-helix domain-containing protein</fullName>
    </submittedName>
</protein>
<name>A0A4U0RK24_9ACTN</name>